<dbReference type="RefSeq" id="WP_110886825.1">
    <property type="nucleotide sequence ID" value="NZ_QJSX01000007.1"/>
</dbReference>
<dbReference type="OrthoDB" id="8216186at2"/>
<dbReference type="InterPro" id="IPR046026">
    <property type="entry name" value="DUF5984"/>
</dbReference>
<reference evidence="1 2" key="1">
    <citation type="submission" date="2018-06" db="EMBL/GenBank/DDBJ databases">
        <title>Genomic Encyclopedia of Type Strains, Phase IV (KMG-IV): sequencing the most valuable type-strain genomes for metagenomic binning, comparative biology and taxonomic classification.</title>
        <authorList>
            <person name="Goeker M."/>
        </authorList>
    </citation>
    <scope>NUCLEOTIDE SEQUENCE [LARGE SCALE GENOMIC DNA]</scope>
    <source>
        <strain evidence="1 2">DSM 18048</strain>
    </source>
</reference>
<dbReference type="AlphaFoldDB" id="A0A318SIN0"/>
<accession>A0A318SIN0</accession>
<evidence type="ECO:0000313" key="2">
    <source>
        <dbReference type="Proteomes" id="UP000248326"/>
    </source>
</evidence>
<name>A0A318SIN0_9DEIO</name>
<dbReference type="Proteomes" id="UP000248326">
    <property type="component" value="Unassembled WGS sequence"/>
</dbReference>
<keyword evidence="2" id="KW-1185">Reference proteome</keyword>
<evidence type="ECO:0000313" key="1">
    <source>
        <dbReference type="EMBL" id="PYE53927.1"/>
    </source>
</evidence>
<dbReference type="EMBL" id="QJSX01000007">
    <property type="protein sequence ID" value="PYE53927.1"/>
    <property type="molecule type" value="Genomic_DNA"/>
</dbReference>
<comment type="caution">
    <text evidence="1">The sequence shown here is derived from an EMBL/GenBank/DDBJ whole genome shotgun (WGS) entry which is preliminary data.</text>
</comment>
<protein>
    <submittedName>
        <fullName evidence="1">Uncharacterized protein</fullName>
    </submittedName>
</protein>
<proteinExistence type="predicted"/>
<gene>
    <name evidence="1" type="ORF">DES52_107185</name>
</gene>
<dbReference type="Pfam" id="PF19446">
    <property type="entry name" value="DUF5984"/>
    <property type="match status" value="1"/>
</dbReference>
<organism evidence="1 2">
    <name type="scientific">Deinococcus yavapaiensis KR-236</name>
    <dbReference type="NCBI Taxonomy" id="694435"/>
    <lineage>
        <taxon>Bacteria</taxon>
        <taxon>Thermotogati</taxon>
        <taxon>Deinococcota</taxon>
        <taxon>Deinococci</taxon>
        <taxon>Deinococcales</taxon>
        <taxon>Deinococcaceae</taxon>
        <taxon>Deinococcus</taxon>
    </lineage>
</organism>
<sequence length="280" mass="32014">MTLTFRHRLRPLPDLLALWKEGGVDPRSYLTGWFWLTDGRYAIDTPHGRVFAYHPAFVTAHDVVGEDAHFLDDQVGRLWWNLAEILPDVLDVLPTPFDAWVETGQWQAWLASVTEWWNGLDEHESDLTWNAWYEATAWWGARHLDTGYLAAGPRVVLWRVRTTVTMEWDARRRLVDGVPCWEETAGRVTLSVTEFQAEVEAFRVRLHAEMERRLREVAALGMLTRAEEADLRRQHADSFARVGRSDGTNWTTVLAAVKAVEDASGIASLQATPDLFNFDG</sequence>